<feature type="compositionally biased region" description="Basic and acidic residues" evidence="2">
    <location>
        <begin position="262"/>
        <end position="274"/>
    </location>
</feature>
<reference evidence="3" key="1">
    <citation type="submission" date="2021-09" db="EMBL/GenBank/DDBJ databases">
        <authorList>
            <consortium name="AG Swart"/>
            <person name="Singh M."/>
            <person name="Singh A."/>
            <person name="Seah K."/>
            <person name="Emmerich C."/>
        </authorList>
    </citation>
    <scope>NUCLEOTIDE SEQUENCE</scope>
    <source>
        <strain evidence="3">ATCC30299</strain>
    </source>
</reference>
<organism evidence="3 4">
    <name type="scientific">Blepharisma stoltei</name>
    <dbReference type="NCBI Taxonomy" id="1481888"/>
    <lineage>
        <taxon>Eukaryota</taxon>
        <taxon>Sar</taxon>
        <taxon>Alveolata</taxon>
        <taxon>Ciliophora</taxon>
        <taxon>Postciliodesmatophora</taxon>
        <taxon>Heterotrichea</taxon>
        <taxon>Heterotrichida</taxon>
        <taxon>Blepharismidae</taxon>
        <taxon>Blepharisma</taxon>
    </lineage>
</organism>
<dbReference type="AlphaFoldDB" id="A0AAU9ISA8"/>
<evidence type="ECO:0000313" key="4">
    <source>
        <dbReference type="Proteomes" id="UP001162131"/>
    </source>
</evidence>
<keyword evidence="4" id="KW-1185">Reference proteome</keyword>
<keyword evidence="1" id="KW-0175">Coiled coil</keyword>
<evidence type="ECO:0000256" key="2">
    <source>
        <dbReference type="SAM" id="MobiDB-lite"/>
    </source>
</evidence>
<evidence type="ECO:0000256" key="1">
    <source>
        <dbReference type="SAM" id="Coils"/>
    </source>
</evidence>
<protein>
    <submittedName>
        <fullName evidence="3">Uncharacterized protein</fullName>
    </submittedName>
</protein>
<feature type="compositionally biased region" description="Low complexity" evidence="2">
    <location>
        <begin position="82"/>
        <end position="95"/>
    </location>
</feature>
<sequence>MSNNEFSRGLTEKRHLYTPIHRRTHSTNIETVKGIASVQSHRRTLSNTAQEFTPIQNPQPIKNSFRPLLNIEPAREPLTPDSLNSPASSASSQHIKSNKKGFTGLLDAAISYFSHEPQLVIQPPSNEINEMKKEIRRLTEKQLETEKTNEKLLNDCSIMKMALEEQKAKKENYEKHIQSLQGYTQELENAIKKLQAELKNEQKRNEQLRMTIVTNESQGNERKLIGREIYEDDTKKRGKEESLRVDKPSPTPIMYKPISQRGMKEEKRRSMGFT</sequence>
<feature type="region of interest" description="Disordered" evidence="2">
    <location>
        <begin position="225"/>
        <end position="274"/>
    </location>
</feature>
<dbReference type="Proteomes" id="UP001162131">
    <property type="component" value="Unassembled WGS sequence"/>
</dbReference>
<feature type="coiled-coil region" evidence="1">
    <location>
        <begin position="128"/>
        <end position="218"/>
    </location>
</feature>
<evidence type="ECO:0000313" key="3">
    <source>
        <dbReference type="EMBL" id="CAG9317358.1"/>
    </source>
</evidence>
<name>A0AAU9ISA8_9CILI</name>
<feature type="compositionally biased region" description="Basic and acidic residues" evidence="2">
    <location>
        <begin position="225"/>
        <end position="247"/>
    </location>
</feature>
<dbReference type="EMBL" id="CAJZBQ010000018">
    <property type="protein sequence ID" value="CAG9317358.1"/>
    <property type="molecule type" value="Genomic_DNA"/>
</dbReference>
<feature type="region of interest" description="Disordered" evidence="2">
    <location>
        <begin position="74"/>
        <end position="96"/>
    </location>
</feature>
<accession>A0AAU9ISA8</accession>
<gene>
    <name evidence="3" type="ORF">BSTOLATCC_MIC18610</name>
</gene>
<proteinExistence type="predicted"/>
<comment type="caution">
    <text evidence="3">The sequence shown here is derived from an EMBL/GenBank/DDBJ whole genome shotgun (WGS) entry which is preliminary data.</text>
</comment>